<evidence type="ECO:0000313" key="1">
    <source>
        <dbReference type="EMBL" id="CAA9338319.1"/>
    </source>
</evidence>
<reference evidence="1" key="1">
    <citation type="submission" date="2020-02" db="EMBL/GenBank/DDBJ databases">
        <authorList>
            <person name="Meier V. D."/>
        </authorList>
    </citation>
    <scope>NUCLEOTIDE SEQUENCE</scope>
    <source>
        <strain evidence="1">AVDCRST_MAG29</strain>
    </source>
</reference>
<accession>A0A6J4LNG9</accession>
<protein>
    <submittedName>
        <fullName evidence="1">Uncharacterized protein</fullName>
    </submittedName>
</protein>
<organism evidence="1">
    <name type="scientific">uncultured Nocardioidaceae bacterium</name>
    <dbReference type="NCBI Taxonomy" id="253824"/>
    <lineage>
        <taxon>Bacteria</taxon>
        <taxon>Bacillati</taxon>
        <taxon>Actinomycetota</taxon>
        <taxon>Actinomycetes</taxon>
        <taxon>Propionibacteriales</taxon>
        <taxon>Nocardioidaceae</taxon>
        <taxon>environmental samples</taxon>
    </lineage>
</organism>
<dbReference type="AlphaFoldDB" id="A0A6J4LNG9"/>
<proteinExistence type="predicted"/>
<sequence length="34" mass="4077">MELEAQARDVRIWIWNHDRASRQRSLGSLGRLRV</sequence>
<name>A0A6J4LNG9_9ACTN</name>
<gene>
    <name evidence="1" type="ORF">AVDCRST_MAG29-1475</name>
</gene>
<dbReference type="EMBL" id="CADCUG010000093">
    <property type="protein sequence ID" value="CAA9338319.1"/>
    <property type="molecule type" value="Genomic_DNA"/>
</dbReference>